<dbReference type="Proteomes" id="UP001152622">
    <property type="component" value="Chromosome 17"/>
</dbReference>
<name>A0A9Q1EHJ6_SYNKA</name>
<proteinExistence type="predicted"/>
<reference evidence="1" key="1">
    <citation type="journal article" date="2023" name="Science">
        <title>Genome structures resolve the early diversification of teleost fishes.</title>
        <authorList>
            <person name="Parey E."/>
            <person name="Louis A."/>
            <person name="Montfort J."/>
            <person name="Bouchez O."/>
            <person name="Roques C."/>
            <person name="Iampietro C."/>
            <person name="Lluch J."/>
            <person name="Castinel A."/>
            <person name="Donnadieu C."/>
            <person name="Desvignes T."/>
            <person name="Floi Bucao C."/>
            <person name="Jouanno E."/>
            <person name="Wen M."/>
            <person name="Mejri S."/>
            <person name="Dirks R."/>
            <person name="Jansen H."/>
            <person name="Henkel C."/>
            <person name="Chen W.J."/>
            <person name="Zahm M."/>
            <person name="Cabau C."/>
            <person name="Klopp C."/>
            <person name="Thompson A.W."/>
            <person name="Robinson-Rechavi M."/>
            <person name="Braasch I."/>
            <person name="Lecointre G."/>
            <person name="Bobe J."/>
            <person name="Postlethwait J.H."/>
            <person name="Berthelot C."/>
            <person name="Roest Crollius H."/>
            <person name="Guiguen Y."/>
        </authorList>
    </citation>
    <scope>NUCLEOTIDE SEQUENCE</scope>
    <source>
        <strain evidence="1">WJC10195</strain>
    </source>
</reference>
<accession>A0A9Q1EHJ6</accession>
<evidence type="ECO:0000313" key="1">
    <source>
        <dbReference type="EMBL" id="KAJ8338959.1"/>
    </source>
</evidence>
<protein>
    <submittedName>
        <fullName evidence="1">Uncharacterized protein</fullName>
    </submittedName>
</protein>
<keyword evidence="2" id="KW-1185">Reference proteome</keyword>
<sequence length="90" mass="10341">MCSLPPRTVQRMVQEGNHLYKDHSWRIAEVGCIMYHQVSKSTMSMPTSSLGLPEESSCYQDTKKMSAWCLLNVRLEFTLEPGAMARRDKM</sequence>
<gene>
    <name evidence="1" type="ORF">SKAU_G00357450</name>
</gene>
<dbReference type="AlphaFoldDB" id="A0A9Q1EHJ6"/>
<dbReference type="EMBL" id="JAINUF010000017">
    <property type="protein sequence ID" value="KAJ8338959.1"/>
    <property type="molecule type" value="Genomic_DNA"/>
</dbReference>
<organism evidence="1 2">
    <name type="scientific">Synaphobranchus kaupii</name>
    <name type="common">Kaup's arrowtooth eel</name>
    <dbReference type="NCBI Taxonomy" id="118154"/>
    <lineage>
        <taxon>Eukaryota</taxon>
        <taxon>Metazoa</taxon>
        <taxon>Chordata</taxon>
        <taxon>Craniata</taxon>
        <taxon>Vertebrata</taxon>
        <taxon>Euteleostomi</taxon>
        <taxon>Actinopterygii</taxon>
        <taxon>Neopterygii</taxon>
        <taxon>Teleostei</taxon>
        <taxon>Anguilliformes</taxon>
        <taxon>Synaphobranchidae</taxon>
        <taxon>Synaphobranchus</taxon>
    </lineage>
</organism>
<evidence type="ECO:0000313" key="2">
    <source>
        <dbReference type="Proteomes" id="UP001152622"/>
    </source>
</evidence>
<comment type="caution">
    <text evidence="1">The sequence shown here is derived from an EMBL/GenBank/DDBJ whole genome shotgun (WGS) entry which is preliminary data.</text>
</comment>